<protein>
    <recommendedName>
        <fullName evidence="5">Suppressor of G2 allele of SKP1</fullName>
    </recommendedName>
</protein>
<dbReference type="InterPro" id="IPR008978">
    <property type="entry name" value="HSP20-like_chaperone"/>
</dbReference>
<organism evidence="3 4">
    <name type="scientific">Paragonimus skrjabini miyazakii</name>
    <dbReference type="NCBI Taxonomy" id="59628"/>
    <lineage>
        <taxon>Eukaryota</taxon>
        <taxon>Metazoa</taxon>
        <taxon>Spiralia</taxon>
        <taxon>Lophotrochozoa</taxon>
        <taxon>Platyhelminthes</taxon>
        <taxon>Trematoda</taxon>
        <taxon>Digenea</taxon>
        <taxon>Plagiorchiida</taxon>
        <taxon>Troglotremata</taxon>
        <taxon>Troglotrematidae</taxon>
        <taxon>Paragonimus</taxon>
    </lineage>
</organism>
<evidence type="ECO:0008006" key="5">
    <source>
        <dbReference type="Google" id="ProtNLM"/>
    </source>
</evidence>
<gene>
    <name evidence="3" type="ORF">EG68_10898</name>
</gene>
<dbReference type="InterPro" id="IPR007052">
    <property type="entry name" value="CS_dom"/>
</dbReference>
<accession>A0A8S9YJ27</accession>
<dbReference type="OrthoDB" id="1898560at2759"/>
<feature type="domain" description="SGS" evidence="1">
    <location>
        <begin position="113"/>
        <end position="199"/>
    </location>
</feature>
<sequence length="199" mass="22762">MDLKFDWYQSDREVCINCFRKNLNASDVKVSFEAQDVSIFLLAPSGDELLRRFHLAHPVLPEHCTYRVSPVKIELRLRKVTETKWNELELEVSQDGIKDSASSIDGISKIAHTYPSSSKVAHDWSKLEKEAAEIEDDGDPLNKLFQNIYADASDETRRAMIKSFTESGGTVLSTNWKEVGKEKVEMKPPDGMEYKKYEI</sequence>
<dbReference type="InterPro" id="IPR044563">
    <property type="entry name" value="Sgt1-like"/>
</dbReference>
<dbReference type="InterPro" id="IPR007699">
    <property type="entry name" value="SGS_dom"/>
</dbReference>
<dbReference type="PROSITE" id="PS51203">
    <property type="entry name" value="CS"/>
    <property type="match status" value="1"/>
</dbReference>
<dbReference type="PANTHER" id="PTHR45862">
    <property type="entry name" value="PROTEIN SGT1 HOMOLOG"/>
    <property type="match status" value="1"/>
</dbReference>
<dbReference type="Pfam" id="PF05002">
    <property type="entry name" value="SGS"/>
    <property type="match status" value="1"/>
</dbReference>
<reference evidence="3" key="1">
    <citation type="submission" date="2019-07" db="EMBL/GenBank/DDBJ databases">
        <title>Annotation for the trematode Paragonimus miyazaki's.</title>
        <authorList>
            <person name="Choi Y.-J."/>
        </authorList>
    </citation>
    <scope>NUCLEOTIDE SEQUENCE</scope>
    <source>
        <strain evidence="3">Japan</strain>
    </source>
</reference>
<dbReference type="GO" id="GO:0051087">
    <property type="term" value="F:protein-folding chaperone binding"/>
    <property type="evidence" value="ECO:0007669"/>
    <property type="project" value="InterPro"/>
</dbReference>
<dbReference type="SUPFAM" id="SSF49764">
    <property type="entry name" value="HSP20-like chaperones"/>
    <property type="match status" value="1"/>
</dbReference>
<keyword evidence="4" id="KW-1185">Reference proteome</keyword>
<dbReference type="PROSITE" id="PS51048">
    <property type="entry name" value="SGS"/>
    <property type="match status" value="1"/>
</dbReference>
<dbReference type="Pfam" id="PF04969">
    <property type="entry name" value="CS"/>
    <property type="match status" value="1"/>
</dbReference>
<name>A0A8S9YJ27_9TREM</name>
<evidence type="ECO:0000313" key="4">
    <source>
        <dbReference type="Proteomes" id="UP000822476"/>
    </source>
</evidence>
<evidence type="ECO:0000313" key="3">
    <source>
        <dbReference type="EMBL" id="KAF7240847.1"/>
    </source>
</evidence>
<dbReference type="EMBL" id="JTDE01007132">
    <property type="protein sequence ID" value="KAF7240847.1"/>
    <property type="molecule type" value="Genomic_DNA"/>
</dbReference>
<feature type="domain" description="CS" evidence="2">
    <location>
        <begin position="1"/>
        <end position="89"/>
    </location>
</feature>
<proteinExistence type="predicted"/>
<comment type="caution">
    <text evidence="3">The sequence shown here is derived from an EMBL/GenBank/DDBJ whole genome shotgun (WGS) entry which is preliminary data.</text>
</comment>
<dbReference type="Gene3D" id="2.60.40.790">
    <property type="match status" value="1"/>
</dbReference>
<evidence type="ECO:0000259" key="2">
    <source>
        <dbReference type="PROSITE" id="PS51203"/>
    </source>
</evidence>
<dbReference type="Proteomes" id="UP000822476">
    <property type="component" value="Unassembled WGS sequence"/>
</dbReference>
<dbReference type="AlphaFoldDB" id="A0A8S9YJ27"/>
<evidence type="ECO:0000259" key="1">
    <source>
        <dbReference type="PROSITE" id="PS51048"/>
    </source>
</evidence>